<feature type="coiled-coil region" evidence="1">
    <location>
        <begin position="36"/>
        <end position="91"/>
    </location>
</feature>
<evidence type="ECO:0000256" key="1">
    <source>
        <dbReference type="SAM" id="Coils"/>
    </source>
</evidence>
<dbReference type="InterPro" id="IPR049270">
    <property type="entry name" value="CFAP58_CC"/>
</dbReference>
<sequence length="116" mass="13540">LESSRKQVEVDKKAKDELIRERDILHKNMIKAVQSAEKQQNLIKLFEQDKRTLEHEISGYRQEAQKQRKIIQQLEKERDRYINESSSLMQKAGHGDGPICLFMIAINITFLLTTSA</sequence>
<comment type="caution">
    <text evidence="3">The sequence shown here is derived from an EMBL/GenBank/DDBJ whole genome shotgun (WGS) entry which is preliminary data.</text>
</comment>
<reference evidence="3 4" key="1">
    <citation type="submission" date="2021-06" db="EMBL/GenBank/DDBJ databases">
        <authorList>
            <person name="Palmer J.M."/>
        </authorList>
    </citation>
    <scope>NUCLEOTIDE SEQUENCE [LARGE SCALE GENOMIC DNA]</scope>
    <source>
        <strain evidence="3 4">GA_2019</strain>
        <tissue evidence="3">Muscle</tissue>
    </source>
</reference>
<organism evidence="3 4">
    <name type="scientific">Goodea atripinnis</name>
    <dbReference type="NCBI Taxonomy" id="208336"/>
    <lineage>
        <taxon>Eukaryota</taxon>
        <taxon>Metazoa</taxon>
        <taxon>Chordata</taxon>
        <taxon>Craniata</taxon>
        <taxon>Vertebrata</taxon>
        <taxon>Euteleostomi</taxon>
        <taxon>Actinopterygii</taxon>
        <taxon>Neopterygii</taxon>
        <taxon>Teleostei</taxon>
        <taxon>Neoteleostei</taxon>
        <taxon>Acanthomorphata</taxon>
        <taxon>Ovalentaria</taxon>
        <taxon>Atherinomorphae</taxon>
        <taxon>Cyprinodontiformes</taxon>
        <taxon>Goodeidae</taxon>
        <taxon>Goodea</taxon>
    </lineage>
</organism>
<dbReference type="Proteomes" id="UP001476798">
    <property type="component" value="Unassembled WGS sequence"/>
</dbReference>
<evidence type="ECO:0000259" key="2">
    <source>
        <dbReference type="Pfam" id="PF21771"/>
    </source>
</evidence>
<name>A0ABV0NL96_9TELE</name>
<feature type="domain" description="Cilia- and flagella-associated protein 58 central coiled coil" evidence="2">
    <location>
        <begin position="2"/>
        <end position="92"/>
    </location>
</feature>
<evidence type="ECO:0000313" key="3">
    <source>
        <dbReference type="EMBL" id="MEQ2172176.1"/>
    </source>
</evidence>
<protein>
    <recommendedName>
        <fullName evidence="2">Cilia- and flagella-associated protein 58 central coiled coil domain-containing protein</fullName>
    </recommendedName>
</protein>
<dbReference type="Pfam" id="PF21771">
    <property type="entry name" value="CFAP58_CC"/>
    <property type="match status" value="1"/>
</dbReference>
<proteinExistence type="predicted"/>
<evidence type="ECO:0000313" key="4">
    <source>
        <dbReference type="Proteomes" id="UP001476798"/>
    </source>
</evidence>
<dbReference type="EMBL" id="JAHRIO010041553">
    <property type="protein sequence ID" value="MEQ2172176.1"/>
    <property type="molecule type" value="Genomic_DNA"/>
</dbReference>
<keyword evidence="1" id="KW-0175">Coiled coil</keyword>
<feature type="non-terminal residue" evidence="3">
    <location>
        <position position="1"/>
    </location>
</feature>
<gene>
    <name evidence="3" type="ORF">GOODEAATRI_018472</name>
</gene>
<accession>A0ABV0NL96</accession>
<keyword evidence="4" id="KW-1185">Reference proteome</keyword>